<dbReference type="PANTHER" id="PTHR11799">
    <property type="entry name" value="PARAOXONASE"/>
    <property type="match status" value="1"/>
</dbReference>
<name>A0AA38YAN9_9EURO</name>
<accession>A0AA38YAN9</accession>
<dbReference type="InterPro" id="IPR051288">
    <property type="entry name" value="Serum_paraoxonase/arylesterase"/>
</dbReference>
<proteinExistence type="predicted"/>
<sequence>MSSSTVTAIMRNPSRGVVVTAALGLAALVLSFLLADPTAVLNRYYGRVQSKDLKNRYLGHGGLNNGHCWINHACGDPVGRSLFYPPINNHQVSKRKDFREYFLKYDLKANTTTKLEVKGWDGDLVLHGIDIWRFKDDPSKVHLFAVNHGRKGESITVFSHKLGSNTLEFVKDISNPLLKTPNAVTPSGPLSFFSSNDHCYYNGIRRALEDAYAPFSWASHVVHCDGSSSKTTCRRVSGDFQYANGVLLTEDGKTLLVNDLYEGTTIIYDVDPVTKDLILERKVRLGGTPDNLAEIPISGDIVVPVFPNLESLFKRGFGPGGLDYGTLCESAVVRLDKAKGYAPELLFWDDGSQLSVLTGAAVDPYHKKLIAGGMFSKGFIVCDISNDSTGVHFD</sequence>
<dbReference type="InterPro" id="IPR011042">
    <property type="entry name" value="6-blade_b-propeller_TolB-like"/>
</dbReference>
<dbReference type="SUPFAM" id="SSF63829">
    <property type="entry name" value="Calcium-dependent phosphotriesterase"/>
    <property type="match status" value="1"/>
</dbReference>
<dbReference type="AlphaFoldDB" id="A0AA38YAN9"/>
<evidence type="ECO:0000313" key="2">
    <source>
        <dbReference type="Proteomes" id="UP001172681"/>
    </source>
</evidence>
<organism evidence="1 2">
    <name type="scientific">Knufia peltigerae</name>
    <dbReference type="NCBI Taxonomy" id="1002370"/>
    <lineage>
        <taxon>Eukaryota</taxon>
        <taxon>Fungi</taxon>
        <taxon>Dikarya</taxon>
        <taxon>Ascomycota</taxon>
        <taxon>Pezizomycotina</taxon>
        <taxon>Eurotiomycetes</taxon>
        <taxon>Chaetothyriomycetidae</taxon>
        <taxon>Chaetothyriales</taxon>
        <taxon>Trichomeriaceae</taxon>
        <taxon>Knufia</taxon>
    </lineage>
</organism>
<gene>
    <name evidence="1" type="ORF">H2204_002773</name>
</gene>
<evidence type="ECO:0000313" key="1">
    <source>
        <dbReference type="EMBL" id="KAJ9641711.1"/>
    </source>
</evidence>
<dbReference type="Proteomes" id="UP001172681">
    <property type="component" value="Unassembled WGS sequence"/>
</dbReference>
<protein>
    <recommendedName>
        <fullName evidence="3">Calcium-dependent phosphotriesterase</fullName>
    </recommendedName>
</protein>
<keyword evidence="2" id="KW-1185">Reference proteome</keyword>
<comment type="caution">
    <text evidence="1">The sequence shown here is derived from an EMBL/GenBank/DDBJ whole genome shotgun (WGS) entry which is preliminary data.</text>
</comment>
<dbReference type="PANTHER" id="PTHR11799:SF12">
    <property type="entry name" value="PARAOXONASE-RELATED"/>
    <property type="match status" value="1"/>
</dbReference>
<evidence type="ECO:0008006" key="3">
    <source>
        <dbReference type="Google" id="ProtNLM"/>
    </source>
</evidence>
<reference evidence="1" key="1">
    <citation type="submission" date="2022-10" db="EMBL/GenBank/DDBJ databases">
        <title>Culturing micro-colonial fungi from biological soil crusts in the Mojave desert and describing Neophaeococcomyces mojavensis, and introducing the new genera and species Taxawa tesnikishii.</title>
        <authorList>
            <person name="Kurbessoian T."/>
            <person name="Stajich J.E."/>
        </authorList>
    </citation>
    <scope>NUCLEOTIDE SEQUENCE</scope>
    <source>
        <strain evidence="1">TK_35</strain>
    </source>
</reference>
<dbReference type="Gene3D" id="2.120.10.30">
    <property type="entry name" value="TolB, C-terminal domain"/>
    <property type="match status" value="1"/>
</dbReference>
<dbReference type="EMBL" id="JAPDRN010000011">
    <property type="protein sequence ID" value="KAJ9641711.1"/>
    <property type="molecule type" value="Genomic_DNA"/>
</dbReference>